<evidence type="ECO:0000256" key="1">
    <source>
        <dbReference type="SAM" id="SignalP"/>
    </source>
</evidence>
<feature type="signal peptide" evidence="1">
    <location>
        <begin position="1"/>
        <end position="22"/>
    </location>
</feature>
<protein>
    <submittedName>
        <fullName evidence="2">Uncharacterized protein</fullName>
    </submittedName>
</protein>
<dbReference type="EMBL" id="FN649731">
    <property type="protein sequence ID" value="CBN78502.1"/>
    <property type="molecule type" value="Genomic_DNA"/>
</dbReference>
<sequence length="115" mass="12724">MKIFSHPAAIIFAVLSFARVKAEECIVSSLSDAAQEQLSMYDKDLYLEPDCVNGASPMPVHCNYMGLGQECRGCFMTCDGATRYLDDFAEEISVWGVDAIVHFCPDAEVELLEEC</sequence>
<evidence type="ECO:0000313" key="3">
    <source>
        <dbReference type="Proteomes" id="UP000002630"/>
    </source>
</evidence>
<dbReference type="EMBL" id="FN647912">
    <property type="protein sequence ID" value="CBN78502.1"/>
    <property type="molecule type" value="Genomic_DNA"/>
</dbReference>
<name>D8LDU5_ECTSI</name>
<dbReference type="InParanoid" id="D8LDU5"/>
<dbReference type="Proteomes" id="UP000002630">
    <property type="component" value="Linkage Group LG06"/>
</dbReference>
<organism evidence="2 3">
    <name type="scientific">Ectocarpus siliculosus</name>
    <name type="common">Brown alga</name>
    <name type="synonym">Conferva siliculosa</name>
    <dbReference type="NCBI Taxonomy" id="2880"/>
    <lineage>
        <taxon>Eukaryota</taxon>
        <taxon>Sar</taxon>
        <taxon>Stramenopiles</taxon>
        <taxon>Ochrophyta</taxon>
        <taxon>PX clade</taxon>
        <taxon>Phaeophyceae</taxon>
        <taxon>Ectocarpales</taxon>
        <taxon>Ectocarpaceae</taxon>
        <taxon>Ectocarpus</taxon>
    </lineage>
</organism>
<keyword evidence="1" id="KW-0732">Signal</keyword>
<feature type="chain" id="PRO_5003117069" evidence="1">
    <location>
        <begin position="23"/>
        <end position="115"/>
    </location>
</feature>
<dbReference type="OrthoDB" id="10417536at2759"/>
<gene>
    <name evidence="2" type="ORF">Esi_0126_0054</name>
</gene>
<keyword evidence="3" id="KW-1185">Reference proteome</keyword>
<reference evidence="2 3" key="1">
    <citation type="journal article" date="2010" name="Nature">
        <title>The Ectocarpus genome and the independent evolution of multicellularity in brown algae.</title>
        <authorList>
            <person name="Cock J.M."/>
            <person name="Sterck L."/>
            <person name="Rouze P."/>
            <person name="Scornet D."/>
            <person name="Allen A.E."/>
            <person name="Amoutzias G."/>
            <person name="Anthouard V."/>
            <person name="Artiguenave F."/>
            <person name="Aury J.M."/>
            <person name="Badger J.H."/>
            <person name="Beszteri B."/>
            <person name="Billiau K."/>
            <person name="Bonnet E."/>
            <person name="Bothwell J.H."/>
            <person name="Bowler C."/>
            <person name="Boyen C."/>
            <person name="Brownlee C."/>
            <person name="Carrano C.J."/>
            <person name="Charrier B."/>
            <person name="Cho G.Y."/>
            <person name="Coelho S.M."/>
            <person name="Collen J."/>
            <person name="Corre E."/>
            <person name="Da Silva C."/>
            <person name="Delage L."/>
            <person name="Delaroque N."/>
            <person name="Dittami S.M."/>
            <person name="Doulbeau S."/>
            <person name="Elias M."/>
            <person name="Farnham G."/>
            <person name="Gachon C.M."/>
            <person name="Gschloessl B."/>
            <person name="Heesch S."/>
            <person name="Jabbari K."/>
            <person name="Jubin C."/>
            <person name="Kawai H."/>
            <person name="Kimura K."/>
            <person name="Kloareg B."/>
            <person name="Kupper F.C."/>
            <person name="Lang D."/>
            <person name="Le Bail A."/>
            <person name="Leblanc C."/>
            <person name="Lerouge P."/>
            <person name="Lohr M."/>
            <person name="Lopez P.J."/>
            <person name="Martens C."/>
            <person name="Maumus F."/>
            <person name="Michel G."/>
            <person name="Miranda-Saavedra D."/>
            <person name="Morales J."/>
            <person name="Moreau H."/>
            <person name="Motomura T."/>
            <person name="Nagasato C."/>
            <person name="Napoli C.A."/>
            <person name="Nelson D.R."/>
            <person name="Nyvall-Collen P."/>
            <person name="Peters A.F."/>
            <person name="Pommier C."/>
            <person name="Potin P."/>
            <person name="Poulain J."/>
            <person name="Quesneville H."/>
            <person name="Read B."/>
            <person name="Rensing S.A."/>
            <person name="Ritter A."/>
            <person name="Rousvoal S."/>
            <person name="Samanta M."/>
            <person name="Samson G."/>
            <person name="Schroeder D.C."/>
            <person name="Segurens B."/>
            <person name="Strittmatter M."/>
            <person name="Tonon T."/>
            <person name="Tregear J.W."/>
            <person name="Valentin K."/>
            <person name="von Dassow P."/>
            <person name="Yamagishi T."/>
            <person name="Van de Peer Y."/>
            <person name="Wincker P."/>
        </authorList>
    </citation>
    <scope>NUCLEOTIDE SEQUENCE [LARGE SCALE GENOMIC DNA]</scope>
    <source>
        <strain evidence="3">Ec32 / CCAP1310/4</strain>
    </source>
</reference>
<evidence type="ECO:0000313" key="2">
    <source>
        <dbReference type="EMBL" id="CBN78502.1"/>
    </source>
</evidence>
<proteinExistence type="predicted"/>
<accession>D8LDU5</accession>
<dbReference type="AlphaFoldDB" id="D8LDU5"/>